<evidence type="ECO:0000313" key="1">
    <source>
        <dbReference type="EMBL" id="MBD2293887.1"/>
    </source>
</evidence>
<name>A0A926ZZL2_9NOST</name>
<protein>
    <submittedName>
        <fullName evidence="1">Uncharacterized protein</fullName>
    </submittedName>
</protein>
<sequence length="124" mass="14348">MDSLQKQILTLSQKVDALYQVIDNLDKKLSQGLSDCFLEPKKLKNNYLENHEVENFHLKGQINFTSNLEHKDVLIDGIYPDMNLQAGDKQITPEIQIQRLTAQLTAAYNRIAALEEQLMRQRIH</sequence>
<comment type="caution">
    <text evidence="1">The sequence shown here is derived from an EMBL/GenBank/DDBJ whole genome shotgun (WGS) entry which is preliminary data.</text>
</comment>
<dbReference type="AlphaFoldDB" id="A0A926ZZL2"/>
<dbReference type="EMBL" id="JACJQU010000004">
    <property type="protein sequence ID" value="MBD2293887.1"/>
    <property type="molecule type" value="Genomic_DNA"/>
</dbReference>
<reference evidence="2" key="1">
    <citation type="journal article" date="2020" name="ISME J.">
        <title>Comparative genomics reveals insights into cyanobacterial evolution and habitat adaptation.</title>
        <authorList>
            <person name="Chen M.Y."/>
            <person name="Teng W.K."/>
            <person name="Zhao L."/>
            <person name="Hu C.X."/>
            <person name="Zhou Y.K."/>
            <person name="Han B.P."/>
            <person name="Song L.R."/>
            <person name="Shu W.S."/>
        </authorList>
    </citation>
    <scope>NUCLEOTIDE SEQUENCE [LARGE SCALE GENOMIC DNA]</scope>
    <source>
        <strain evidence="2">FACHB-251</strain>
    </source>
</reference>
<proteinExistence type="predicted"/>
<dbReference type="RefSeq" id="WP_190559699.1">
    <property type="nucleotide sequence ID" value="NZ_JACJQU010000004.1"/>
</dbReference>
<dbReference type="Proteomes" id="UP000662185">
    <property type="component" value="Unassembled WGS sequence"/>
</dbReference>
<evidence type="ECO:0000313" key="2">
    <source>
        <dbReference type="Proteomes" id="UP000662185"/>
    </source>
</evidence>
<organism evidence="1 2">
    <name type="scientific">Anabaena sphaerica FACHB-251</name>
    <dbReference type="NCBI Taxonomy" id="2692883"/>
    <lineage>
        <taxon>Bacteria</taxon>
        <taxon>Bacillati</taxon>
        <taxon>Cyanobacteriota</taxon>
        <taxon>Cyanophyceae</taxon>
        <taxon>Nostocales</taxon>
        <taxon>Nostocaceae</taxon>
        <taxon>Anabaena</taxon>
    </lineage>
</organism>
<gene>
    <name evidence="1" type="ORF">H6G06_10360</name>
</gene>
<keyword evidence="2" id="KW-1185">Reference proteome</keyword>
<accession>A0A926ZZL2</accession>